<evidence type="ECO:0000313" key="5">
    <source>
        <dbReference type="Proteomes" id="UP001190465"/>
    </source>
</evidence>
<dbReference type="PRINTS" id="PR00081">
    <property type="entry name" value="GDHRDH"/>
</dbReference>
<evidence type="ECO:0000256" key="3">
    <source>
        <dbReference type="RuleBase" id="RU000363"/>
    </source>
</evidence>
<protein>
    <submittedName>
        <fullName evidence="4">SDR family NAD(P)-dependent oxidoreductase</fullName>
    </submittedName>
</protein>
<dbReference type="InterPro" id="IPR002347">
    <property type="entry name" value="SDR_fam"/>
</dbReference>
<proteinExistence type="inferred from homology"/>
<keyword evidence="5" id="KW-1185">Reference proteome</keyword>
<dbReference type="PANTHER" id="PTHR43180">
    <property type="entry name" value="3-OXOACYL-(ACYL-CARRIER-PROTEIN) REDUCTASE (AFU_ORTHOLOGUE AFUA_6G11210)"/>
    <property type="match status" value="1"/>
</dbReference>
<evidence type="ECO:0000313" key="4">
    <source>
        <dbReference type="EMBL" id="CAJ1499532.1"/>
    </source>
</evidence>
<gene>
    <name evidence="4" type="ORF">MU0053_001438</name>
</gene>
<dbReference type="RefSeq" id="WP_308481681.1">
    <property type="nucleotide sequence ID" value="NZ_OY726397.1"/>
</dbReference>
<accession>A0ABM9LIB6</accession>
<dbReference type="PRINTS" id="PR00080">
    <property type="entry name" value="SDRFAMILY"/>
</dbReference>
<evidence type="ECO:0000256" key="1">
    <source>
        <dbReference type="ARBA" id="ARBA00006484"/>
    </source>
</evidence>
<dbReference type="Gene3D" id="3.40.50.720">
    <property type="entry name" value="NAD(P)-binding Rossmann-like Domain"/>
    <property type="match status" value="1"/>
</dbReference>
<dbReference type="Proteomes" id="UP001190465">
    <property type="component" value="Chromosome"/>
</dbReference>
<organism evidence="4 5">
    <name type="scientific">[Mycobacterium] burgundiense</name>
    <dbReference type="NCBI Taxonomy" id="3064286"/>
    <lineage>
        <taxon>Bacteria</taxon>
        <taxon>Bacillati</taxon>
        <taxon>Actinomycetota</taxon>
        <taxon>Actinomycetes</taxon>
        <taxon>Mycobacteriales</taxon>
        <taxon>Mycobacteriaceae</taxon>
        <taxon>Mycolicibacterium</taxon>
    </lineage>
</organism>
<name>A0ABM9LIB6_9MYCO</name>
<comment type="similarity">
    <text evidence="1 3">Belongs to the short-chain dehydrogenases/reductases (SDR) family.</text>
</comment>
<dbReference type="EMBL" id="OY726397">
    <property type="protein sequence ID" value="CAJ1499532.1"/>
    <property type="molecule type" value="Genomic_DNA"/>
</dbReference>
<dbReference type="Pfam" id="PF00106">
    <property type="entry name" value="adh_short"/>
    <property type="match status" value="1"/>
</dbReference>
<dbReference type="PANTHER" id="PTHR43180:SF33">
    <property type="entry name" value="15-HYDROXYPROSTAGLANDIN DEHYDROGENASE [NAD(+)]-LIKE"/>
    <property type="match status" value="1"/>
</dbReference>
<evidence type="ECO:0000256" key="2">
    <source>
        <dbReference type="ARBA" id="ARBA00023002"/>
    </source>
</evidence>
<keyword evidence="2" id="KW-0560">Oxidoreductase</keyword>
<dbReference type="InterPro" id="IPR036291">
    <property type="entry name" value="NAD(P)-bd_dom_sf"/>
</dbReference>
<reference evidence="4 5" key="1">
    <citation type="submission" date="2023-08" db="EMBL/GenBank/DDBJ databases">
        <authorList>
            <person name="Folkvardsen B D."/>
            <person name="Norman A."/>
        </authorList>
    </citation>
    <scope>NUCLEOTIDE SEQUENCE [LARGE SCALE GENOMIC DNA]</scope>
    <source>
        <strain evidence="4 5">Mu0053</strain>
    </source>
</reference>
<sequence>MELNDRVALITGGGSGIGRATAQRLASEGMRICVLDIDKDTALGVAESLGGLGLQCDVSDPGQVDLAFATCTAELGSVDLAFLNAGITIDWSGDIGTLDLAAYHRSVGVNVHGVVFGAAAAVRAMRARSTGGAGVVLATASLAGILPWHPDPVYSLGKHAVVGFMRSIAPNLAAEGIAVHTICPGITETGVLGDRRQLVERIGVPVMEPEQVADAVLTAIAAPTEATGSCWVVQHGKPSWAMEFADFECRDVRLNVPVARAGRD</sequence>
<dbReference type="SUPFAM" id="SSF51735">
    <property type="entry name" value="NAD(P)-binding Rossmann-fold domains"/>
    <property type="match status" value="1"/>
</dbReference>